<dbReference type="InterPro" id="IPR050267">
    <property type="entry name" value="Anti-sigma-factor_SerPK"/>
</dbReference>
<dbReference type="InterPro" id="IPR003594">
    <property type="entry name" value="HATPase_dom"/>
</dbReference>
<dbReference type="SUPFAM" id="SSF55874">
    <property type="entry name" value="ATPase domain of HSP90 chaperone/DNA topoisomerase II/histidine kinase"/>
    <property type="match status" value="1"/>
</dbReference>
<evidence type="ECO:0000313" key="4">
    <source>
        <dbReference type="Proteomes" id="UP001501074"/>
    </source>
</evidence>
<comment type="caution">
    <text evidence="3">The sequence shown here is derived from an EMBL/GenBank/DDBJ whole genome shotgun (WGS) entry which is preliminary data.</text>
</comment>
<sequence length="172" mass="18599">MSITRRSGAGRKSGRHTVTALSAWRRETWALTAMATWVLQAGDAARIPAVRHQVIAALRCRAALGSDLDSAEIVVAELLTNTFAHTPGPAWVTLSWNGTHPLLSVADIGPGFGRRPGLLDEMHRLVPKLPDDELSEHGRGLYLVAQLTHDLVVTPRPAGGCVVSATLRLRHR</sequence>
<proteinExistence type="predicted"/>
<feature type="domain" description="Histidine kinase/HSP90-like ATPase" evidence="2">
    <location>
        <begin position="43"/>
        <end position="162"/>
    </location>
</feature>
<name>A0ABP7AT19_9ACTN</name>
<dbReference type="RefSeq" id="WP_231486757.1">
    <property type="nucleotide sequence ID" value="NZ_BAAAZO010000013.1"/>
</dbReference>
<dbReference type="Proteomes" id="UP001501074">
    <property type="component" value="Unassembled WGS sequence"/>
</dbReference>
<keyword evidence="4" id="KW-1185">Reference proteome</keyword>
<dbReference type="CDD" id="cd16936">
    <property type="entry name" value="HATPase_RsbW-like"/>
    <property type="match status" value="1"/>
</dbReference>
<keyword evidence="1" id="KW-0723">Serine/threonine-protein kinase</keyword>
<dbReference type="PANTHER" id="PTHR35526">
    <property type="entry name" value="ANTI-SIGMA-F FACTOR RSBW-RELATED"/>
    <property type="match status" value="1"/>
</dbReference>
<reference evidence="4" key="1">
    <citation type="journal article" date="2019" name="Int. J. Syst. Evol. Microbiol.">
        <title>The Global Catalogue of Microorganisms (GCM) 10K type strain sequencing project: providing services to taxonomists for standard genome sequencing and annotation.</title>
        <authorList>
            <consortium name="The Broad Institute Genomics Platform"/>
            <consortium name="The Broad Institute Genome Sequencing Center for Infectious Disease"/>
            <person name="Wu L."/>
            <person name="Ma J."/>
        </authorList>
    </citation>
    <scope>NUCLEOTIDE SEQUENCE [LARGE SCALE GENOMIC DNA]</scope>
    <source>
        <strain evidence="4">JCM 16902</strain>
    </source>
</reference>
<accession>A0ABP7AT19</accession>
<organism evidence="3 4">
    <name type="scientific">Kineosporia mesophila</name>
    <dbReference type="NCBI Taxonomy" id="566012"/>
    <lineage>
        <taxon>Bacteria</taxon>
        <taxon>Bacillati</taxon>
        <taxon>Actinomycetota</taxon>
        <taxon>Actinomycetes</taxon>
        <taxon>Kineosporiales</taxon>
        <taxon>Kineosporiaceae</taxon>
        <taxon>Kineosporia</taxon>
    </lineage>
</organism>
<evidence type="ECO:0000259" key="2">
    <source>
        <dbReference type="Pfam" id="PF13581"/>
    </source>
</evidence>
<evidence type="ECO:0000313" key="3">
    <source>
        <dbReference type="EMBL" id="GAA3639978.1"/>
    </source>
</evidence>
<dbReference type="PANTHER" id="PTHR35526:SF3">
    <property type="entry name" value="ANTI-SIGMA-F FACTOR RSBW"/>
    <property type="match status" value="1"/>
</dbReference>
<protein>
    <recommendedName>
        <fullName evidence="2">Histidine kinase/HSP90-like ATPase domain-containing protein</fullName>
    </recommendedName>
</protein>
<gene>
    <name evidence="3" type="ORF">GCM10022223_68980</name>
</gene>
<keyword evidence="1" id="KW-0418">Kinase</keyword>
<dbReference type="Gene3D" id="3.30.565.10">
    <property type="entry name" value="Histidine kinase-like ATPase, C-terminal domain"/>
    <property type="match status" value="1"/>
</dbReference>
<dbReference type="EMBL" id="BAAAZO010000013">
    <property type="protein sequence ID" value="GAA3639978.1"/>
    <property type="molecule type" value="Genomic_DNA"/>
</dbReference>
<keyword evidence="1" id="KW-0808">Transferase</keyword>
<dbReference type="Pfam" id="PF13581">
    <property type="entry name" value="HATPase_c_2"/>
    <property type="match status" value="1"/>
</dbReference>
<dbReference type="InterPro" id="IPR036890">
    <property type="entry name" value="HATPase_C_sf"/>
</dbReference>
<evidence type="ECO:0000256" key="1">
    <source>
        <dbReference type="ARBA" id="ARBA00022527"/>
    </source>
</evidence>